<feature type="transmembrane region" description="Helical" evidence="1">
    <location>
        <begin position="47"/>
        <end position="65"/>
    </location>
</feature>
<evidence type="ECO:0000256" key="1">
    <source>
        <dbReference type="SAM" id="Phobius"/>
    </source>
</evidence>
<feature type="transmembrane region" description="Helical" evidence="1">
    <location>
        <begin position="85"/>
        <end position="109"/>
    </location>
</feature>
<feature type="transmembrane region" description="Helical" evidence="1">
    <location>
        <begin position="357"/>
        <end position="374"/>
    </location>
</feature>
<dbReference type="KEGG" id="tvd:SG34_030530"/>
<dbReference type="AlphaFoldDB" id="A0AAE9Z9N6"/>
<dbReference type="RefSeq" id="WP_044842341.1">
    <property type="nucleotide sequence ID" value="NZ_CP059734.1"/>
</dbReference>
<reference evidence="2 3" key="2">
    <citation type="journal article" date="2022" name="Mar. Drugs">
        <title>Bioassay-Guided Fractionation Leads to the Detection of Cholic Acid Generated by the Rare Thalassomonas sp.</title>
        <authorList>
            <person name="Pheiffer F."/>
            <person name="Schneider Y.K."/>
            <person name="Hansen E.H."/>
            <person name="Andersen J.H."/>
            <person name="Isaksson J."/>
            <person name="Busche T."/>
            <person name="R C."/>
            <person name="Kalinowski J."/>
            <person name="Zyl L.V."/>
            <person name="Trindade M."/>
        </authorList>
    </citation>
    <scope>NUCLEOTIDE SEQUENCE [LARGE SCALE GENOMIC DNA]</scope>
    <source>
        <strain evidence="2 3">XOM25</strain>
    </source>
</reference>
<keyword evidence="3" id="KW-1185">Reference proteome</keyword>
<organism evidence="2 3">
    <name type="scientific">Thalassomonas viridans</name>
    <dbReference type="NCBI Taxonomy" id="137584"/>
    <lineage>
        <taxon>Bacteria</taxon>
        <taxon>Pseudomonadati</taxon>
        <taxon>Pseudomonadota</taxon>
        <taxon>Gammaproteobacteria</taxon>
        <taxon>Alteromonadales</taxon>
        <taxon>Colwelliaceae</taxon>
        <taxon>Thalassomonas</taxon>
    </lineage>
</organism>
<feature type="transmembrane region" description="Helical" evidence="1">
    <location>
        <begin position="179"/>
        <end position="206"/>
    </location>
</feature>
<feature type="transmembrane region" description="Helical" evidence="1">
    <location>
        <begin position="149"/>
        <end position="173"/>
    </location>
</feature>
<feature type="transmembrane region" description="Helical" evidence="1">
    <location>
        <begin position="218"/>
        <end position="238"/>
    </location>
</feature>
<reference evidence="2 3" key="1">
    <citation type="journal article" date="2015" name="Genome Announc.">
        <title>Draft Genome Sequences of Marine Isolates of Thalassomonas viridans and Thalassomonas actiniarum.</title>
        <authorList>
            <person name="Olonade I."/>
            <person name="van Zyl L.J."/>
            <person name="Trindade M."/>
        </authorList>
    </citation>
    <scope>NUCLEOTIDE SEQUENCE [LARGE SCALE GENOMIC DNA]</scope>
    <source>
        <strain evidence="2 3">XOM25</strain>
    </source>
</reference>
<keyword evidence="1" id="KW-1133">Transmembrane helix</keyword>
<feature type="transmembrane region" description="Helical" evidence="1">
    <location>
        <begin position="21"/>
        <end position="41"/>
    </location>
</feature>
<feature type="transmembrane region" description="Helical" evidence="1">
    <location>
        <begin position="298"/>
        <end position="316"/>
    </location>
</feature>
<keyword evidence="1" id="KW-0472">Membrane</keyword>
<feature type="transmembrane region" description="Helical" evidence="1">
    <location>
        <begin position="450"/>
        <end position="474"/>
    </location>
</feature>
<evidence type="ECO:0000313" key="3">
    <source>
        <dbReference type="Proteomes" id="UP000032352"/>
    </source>
</evidence>
<feature type="transmembrane region" description="Helical" evidence="1">
    <location>
        <begin position="407"/>
        <end position="430"/>
    </location>
</feature>
<accession>A0AAE9Z9N6</accession>
<gene>
    <name evidence="2" type="ORF">SG34_030530</name>
</gene>
<name>A0AAE9Z9N6_9GAMM</name>
<proteinExistence type="predicted"/>
<keyword evidence="1" id="KW-0812">Transmembrane</keyword>
<dbReference type="EMBL" id="CP059734">
    <property type="protein sequence ID" value="WDE09108.1"/>
    <property type="molecule type" value="Genomic_DNA"/>
</dbReference>
<evidence type="ECO:0000313" key="2">
    <source>
        <dbReference type="EMBL" id="WDE09108.1"/>
    </source>
</evidence>
<dbReference type="Proteomes" id="UP000032352">
    <property type="component" value="Chromosome pTvir"/>
</dbReference>
<sequence>MASKFVWRSTPDSITKKQVSIIACIEVIWSIFLYWLVWYWFDTHLHLLTSLLIAPLLLLRSPESLQESRKIVNFINFQKSLNSGVIVFLIIVAMITLSLICWSCTYWLLEYEKGALFWRSTLIGAGIFTCFVSFFVFVINIINKIKSRIAAVVIGGIVFDSSIVVYTGIAIVSGVVVSFFGVVAGTVALVGAVIGVLTSIVVIAILVGTNLNNWITKLLTLFLAPFVAIGGWLFSIIVRVSATLLHVPAGLSYLAENWKENLFIIDPWHPPVLIPGIKKLSGQELLNNYQFGGVADRVSVVGMLFFIYLPILLYRWSIKSTFWFYWPLLYIQSGQLNKDIEKHYFVNYLKKHPLEQLRLLLALITLVLMFYTSVSKGDFIDIRSTNPGILFPYLLSIDLLAIKPWQWFQLTTALLTIFLWLKVWTVSIELDSAEKYGQKYRWNQVKFIRVVYRLRNITTVSYLIIGAVFTLLFWPEIYHYLPDSWETVLAEFFGTPLPIRWGENSI</sequence>
<protein>
    <submittedName>
        <fullName evidence="2">Uncharacterized protein</fullName>
    </submittedName>
</protein>
<feature type="transmembrane region" description="Helical" evidence="1">
    <location>
        <begin position="121"/>
        <end position="142"/>
    </location>
</feature>